<keyword evidence="1" id="KW-0547">Nucleotide-binding</keyword>
<dbReference type="InterPro" id="IPR011761">
    <property type="entry name" value="ATP-grasp"/>
</dbReference>
<dbReference type="RefSeq" id="WP_231594251.1">
    <property type="nucleotide sequence ID" value="NZ_FONN01000005.1"/>
</dbReference>
<dbReference type="PROSITE" id="PS50975">
    <property type="entry name" value="ATP_GRASP"/>
    <property type="match status" value="1"/>
</dbReference>
<dbReference type="SUPFAM" id="SSF56059">
    <property type="entry name" value="Glutathione synthetase ATP-binding domain-like"/>
    <property type="match status" value="1"/>
</dbReference>
<evidence type="ECO:0000256" key="1">
    <source>
        <dbReference type="PROSITE-ProRule" id="PRU00409"/>
    </source>
</evidence>
<dbReference type="InterPro" id="IPR026838">
    <property type="entry name" value="YheC/D"/>
</dbReference>
<keyword evidence="5" id="KW-1185">Reference proteome</keyword>
<dbReference type="EMBL" id="FONN01000005">
    <property type="protein sequence ID" value="SFE66860.1"/>
    <property type="molecule type" value="Genomic_DNA"/>
</dbReference>
<dbReference type="GO" id="GO:0046872">
    <property type="term" value="F:metal ion binding"/>
    <property type="evidence" value="ECO:0007669"/>
    <property type="project" value="InterPro"/>
</dbReference>
<accession>A0A1I2CGJ4</accession>
<name>A0A1I2CGJ4_9BACL</name>
<reference evidence="5" key="1">
    <citation type="submission" date="2016-10" db="EMBL/GenBank/DDBJ databases">
        <authorList>
            <person name="Varghese N."/>
            <person name="Submissions S."/>
        </authorList>
    </citation>
    <scope>NUCLEOTIDE SEQUENCE [LARGE SCALE GENOMIC DNA]</scope>
    <source>
        <strain evidence="5">CGMCC 1.10223</strain>
    </source>
</reference>
<organism evidence="4 5">
    <name type="scientific">Paenibacillus algorifonticola</name>
    <dbReference type="NCBI Taxonomy" id="684063"/>
    <lineage>
        <taxon>Bacteria</taxon>
        <taxon>Bacillati</taxon>
        <taxon>Bacillota</taxon>
        <taxon>Bacilli</taxon>
        <taxon>Bacillales</taxon>
        <taxon>Paenibacillaceae</taxon>
        <taxon>Paenibacillus</taxon>
    </lineage>
</organism>
<evidence type="ECO:0000313" key="4">
    <source>
        <dbReference type="EMBL" id="SFE66860.1"/>
    </source>
</evidence>
<dbReference type="AlphaFoldDB" id="A0A1I2CGJ4"/>
<evidence type="ECO:0000313" key="5">
    <source>
        <dbReference type="Proteomes" id="UP000183410"/>
    </source>
</evidence>
<proteinExistence type="predicted"/>
<dbReference type="Gene3D" id="3.30.470.20">
    <property type="entry name" value="ATP-grasp fold, B domain"/>
    <property type="match status" value="1"/>
</dbReference>
<dbReference type="GO" id="GO:0005524">
    <property type="term" value="F:ATP binding"/>
    <property type="evidence" value="ECO:0007669"/>
    <property type="project" value="UniProtKB-UniRule"/>
</dbReference>
<protein>
    <submittedName>
        <fullName evidence="4">YheC/D like ATP-grasp</fullName>
    </submittedName>
</protein>
<feature type="region of interest" description="Disordered" evidence="2">
    <location>
        <begin position="1"/>
        <end position="31"/>
    </location>
</feature>
<feature type="domain" description="ATP-grasp" evidence="3">
    <location>
        <begin position="47"/>
        <end position="271"/>
    </location>
</feature>
<keyword evidence="1" id="KW-0067">ATP-binding</keyword>
<dbReference type="Proteomes" id="UP000183410">
    <property type="component" value="Unassembled WGS sequence"/>
</dbReference>
<gene>
    <name evidence="4" type="ORF">SAMN04487969_10535</name>
</gene>
<evidence type="ECO:0000256" key="2">
    <source>
        <dbReference type="SAM" id="MobiDB-lite"/>
    </source>
</evidence>
<sequence>MKKNRKTSTGLRARSSSKGSSSKGSKSVSIKSRTIADKWSKTIVMRKDFTLKRHIPRTKLATKDGLRSMLTQYGMVYVKPTRGSQGRGVMKMEKLGAKYTYQLGSKKSTFTTYAAAYRSIHKEMKGERYLVQKGIRLLKHKGRRFDIRLMVQRAPQGGWAATGSFSRAAHPGKIVTNGSQGGSIYSTVHVLKRHAGPAGRRKLLKSMDRLGLRTARLLRVGSPGIKELGLDFAIDARLKPWILEVNTAPAVCPFSLLADQSMLRRIVRYGKAYGKTYQLKCTKAKRGR</sequence>
<feature type="compositionally biased region" description="Low complexity" evidence="2">
    <location>
        <begin position="16"/>
        <end position="31"/>
    </location>
</feature>
<evidence type="ECO:0000259" key="3">
    <source>
        <dbReference type="PROSITE" id="PS50975"/>
    </source>
</evidence>
<dbReference type="Pfam" id="PF14398">
    <property type="entry name" value="ATPgrasp_YheCD"/>
    <property type="match status" value="1"/>
</dbReference>